<dbReference type="CTD" id="9101"/>
<evidence type="ECO:0000256" key="3">
    <source>
        <dbReference type="RuleBase" id="RU366025"/>
    </source>
</evidence>
<keyword evidence="3 8" id="KW-0378">Hydrolase</keyword>
<keyword evidence="3" id="KW-0833">Ubl conjugation pathway</keyword>
<gene>
    <name evidence="8" type="primary">LOC105367833</name>
</gene>
<dbReference type="Gene3D" id="3.40.250.10">
    <property type="entry name" value="Rhodanese-like domain"/>
    <property type="match status" value="1"/>
</dbReference>
<dbReference type="PANTHER" id="PTHR21646:SF46">
    <property type="entry name" value="UBIQUITIN CARBOXYL-TERMINAL HYDROLASE"/>
    <property type="match status" value="1"/>
</dbReference>
<dbReference type="PROSITE" id="PS50235">
    <property type="entry name" value="USP_3"/>
    <property type="match status" value="1"/>
</dbReference>
<evidence type="ECO:0000313" key="7">
    <source>
        <dbReference type="Proteomes" id="UP000695007"/>
    </source>
</evidence>
<sequence length="854" mass="98081">MQRFKDKIQTKSINSKATVNASSKHNNDNFLNLPDVPDDEPQPKENDEITCNELLQILNEERKHNKKRLLIVDIRSKKDYLESTLAFQDSLINIPIDILELDIVQEHYNFLALDVKNVIEHFNEKSVHIVALVASNSSFGIKKNSSSVQLLKKFLEKWNIFPKRFVILKGGFQEWKKCCPSMIKHRTAKESAMINDILDNISDRKSYNSISSTEKLSPILSTIHPPGVKVKQFLPSNFEASKNDANTLRLHNENNRDPSNSTDNFSSKSEVMANDSRLLRNNNMKQVKIVLDKIPMESCTKLPLKPPVDRSNKPNLDHKLSDAKDLQKNFTEVQRSCLQHEKNYFDGWSREQSDTLRKSRQEKTILKGRKEQARIYPDLSGLQLQRKKEIEHREQYINRDKENIQELRKRVDQSKIEPPTSQSMDIDDKKIYAVPLKPENSNMNSGLKRSISSPNLMQVKKLKATHQGKNDPKRTPDFSRSLKPNRGYDNLSSGISLKNREQCMEPVYASPGSCPGITGLKNLGNSCYMNSIIQCLSNTAYLAQYFINNSYINDLNKNTDKGVTGYVAEEVAQVIKALWRGQFKSISPRDLKVVVGQYKLQFESFDQQDSHEFLMFLLDWMHNDLKQKSKVSYDRPLSTAEKEWEKSMDGQSSKISELFFGQLRSTIECVHCSKNSTTFETFNSLTMSLPGSSKCSLDDCVRKFVSSQKVSGWKCPNCKVPREGMKKFEIAKLPHIIVIHLNRFGDTGGWLEKKNTAVEFPLCNFTLRTYFSQDDNHLNNSQASNYNLYAMSNHYGTMDGGHYTAYCKNNTQNKWYKYDDHTVTEVHQNQVKSQSNSAYLLFYTSVSAEPYLNS</sequence>
<evidence type="ECO:0000259" key="6">
    <source>
        <dbReference type="PROSITE" id="PS50235"/>
    </source>
</evidence>
<feature type="compositionally biased region" description="Basic and acidic residues" evidence="4">
    <location>
        <begin position="468"/>
        <end position="477"/>
    </location>
</feature>
<dbReference type="InterPro" id="IPR001763">
    <property type="entry name" value="Rhodanese-like_dom"/>
</dbReference>
<evidence type="ECO:0000256" key="4">
    <source>
        <dbReference type="SAM" id="MobiDB-lite"/>
    </source>
</evidence>
<feature type="region of interest" description="Disordered" evidence="4">
    <location>
        <begin position="249"/>
        <end position="270"/>
    </location>
</feature>
<dbReference type="GeneID" id="105367833"/>
<dbReference type="KEGG" id="csol:105367833"/>
<dbReference type="CDD" id="cd02674">
    <property type="entry name" value="Peptidase_C19R"/>
    <property type="match status" value="1"/>
</dbReference>
<dbReference type="Pfam" id="PF00443">
    <property type="entry name" value="UCH"/>
    <property type="match status" value="1"/>
</dbReference>
<dbReference type="PROSITE" id="PS00972">
    <property type="entry name" value="USP_1"/>
    <property type="match status" value="1"/>
</dbReference>
<evidence type="ECO:0000256" key="2">
    <source>
        <dbReference type="ARBA" id="ARBA00009085"/>
    </source>
</evidence>
<dbReference type="SUPFAM" id="SSF52821">
    <property type="entry name" value="Rhodanese/Cell cycle control phosphatase"/>
    <property type="match status" value="1"/>
</dbReference>
<proteinExistence type="inferred from homology"/>
<organism evidence="7 8">
    <name type="scientific">Ceratosolen solmsi marchali</name>
    <dbReference type="NCBI Taxonomy" id="326594"/>
    <lineage>
        <taxon>Eukaryota</taxon>
        <taxon>Metazoa</taxon>
        <taxon>Ecdysozoa</taxon>
        <taxon>Arthropoda</taxon>
        <taxon>Hexapoda</taxon>
        <taxon>Insecta</taxon>
        <taxon>Pterygota</taxon>
        <taxon>Neoptera</taxon>
        <taxon>Endopterygota</taxon>
        <taxon>Hymenoptera</taxon>
        <taxon>Apocrita</taxon>
        <taxon>Proctotrupomorpha</taxon>
        <taxon>Chalcidoidea</taxon>
        <taxon>Agaonidae</taxon>
        <taxon>Agaoninae</taxon>
        <taxon>Ceratosolen</taxon>
    </lineage>
</organism>
<dbReference type="AlphaFoldDB" id="A0AAJ7E219"/>
<accession>A0AAJ7E219</accession>
<dbReference type="Gene3D" id="3.90.70.10">
    <property type="entry name" value="Cysteine proteinases"/>
    <property type="match status" value="1"/>
</dbReference>
<comment type="catalytic activity">
    <reaction evidence="1 3">
        <text>Thiol-dependent hydrolysis of ester, thioester, amide, peptide and isopeptide bonds formed by the C-terminal Gly of ubiquitin (a 76-residue protein attached to proteins as an intracellular targeting signal).</text>
        <dbReference type="EC" id="3.4.19.12"/>
    </reaction>
</comment>
<feature type="domain" description="USP" evidence="6">
    <location>
        <begin position="518"/>
        <end position="846"/>
    </location>
</feature>
<dbReference type="PROSITE" id="PS00973">
    <property type="entry name" value="USP_2"/>
    <property type="match status" value="1"/>
</dbReference>
<dbReference type="EC" id="3.4.19.12" evidence="3"/>
<dbReference type="RefSeq" id="XP_011504953.1">
    <property type="nucleotide sequence ID" value="XM_011506651.1"/>
</dbReference>
<feature type="region of interest" description="Disordered" evidence="4">
    <location>
        <begin position="409"/>
        <end position="429"/>
    </location>
</feature>
<feature type="region of interest" description="Disordered" evidence="4">
    <location>
        <begin position="462"/>
        <end position="494"/>
    </location>
</feature>
<evidence type="ECO:0000259" key="5">
    <source>
        <dbReference type="PROSITE" id="PS50206"/>
    </source>
</evidence>
<name>A0AAJ7E219_9HYME</name>
<feature type="domain" description="Rhodanese" evidence="5">
    <location>
        <begin position="163"/>
        <end position="184"/>
    </location>
</feature>
<dbReference type="GO" id="GO:0006508">
    <property type="term" value="P:proteolysis"/>
    <property type="evidence" value="ECO:0007669"/>
    <property type="project" value="UniProtKB-KW"/>
</dbReference>
<protein>
    <recommendedName>
        <fullName evidence="3">Ubiquitin carboxyl-terminal hydrolase</fullName>
        <ecNumber evidence="3">3.4.19.12</ecNumber>
    </recommendedName>
</protein>
<dbReference type="GO" id="GO:0004843">
    <property type="term" value="F:cysteine-type deubiquitinase activity"/>
    <property type="evidence" value="ECO:0007669"/>
    <property type="project" value="UniProtKB-UniRule"/>
</dbReference>
<evidence type="ECO:0000313" key="8">
    <source>
        <dbReference type="RefSeq" id="XP_011504953.1"/>
    </source>
</evidence>
<keyword evidence="3" id="KW-0645">Protease</keyword>
<dbReference type="PANTHER" id="PTHR21646">
    <property type="entry name" value="UBIQUITIN CARBOXYL-TERMINAL HYDROLASE"/>
    <property type="match status" value="1"/>
</dbReference>
<dbReference type="GO" id="GO:0016579">
    <property type="term" value="P:protein deubiquitination"/>
    <property type="evidence" value="ECO:0007669"/>
    <property type="project" value="InterPro"/>
</dbReference>
<dbReference type="InterPro" id="IPR038765">
    <property type="entry name" value="Papain-like_cys_pep_sf"/>
</dbReference>
<dbReference type="SUPFAM" id="SSF54001">
    <property type="entry name" value="Cysteine proteinases"/>
    <property type="match status" value="1"/>
</dbReference>
<feature type="compositionally biased region" description="Polar residues" evidence="4">
    <location>
        <begin position="10"/>
        <end position="30"/>
    </location>
</feature>
<comment type="similarity">
    <text evidence="2 3">Belongs to the peptidase C19 family.</text>
</comment>
<dbReference type="InterPro" id="IPR050185">
    <property type="entry name" value="Ub_carboxyl-term_hydrolase"/>
</dbReference>
<dbReference type="InterPro" id="IPR028889">
    <property type="entry name" value="USP"/>
</dbReference>
<reference evidence="8" key="1">
    <citation type="submission" date="2025-08" db="UniProtKB">
        <authorList>
            <consortium name="RefSeq"/>
        </authorList>
    </citation>
    <scope>IDENTIFICATION</scope>
</reference>
<dbReference type="InterPro" id="IPR018200">
    <property type="entry name" value="USP_CS"/>
</dbReference>
<dbReference type="PROSITE" id="PS50206">
    <property type="entry name" value="RHODANESE_3"/>
    <property type="match status" value="1"/>
</dbReference>
<dbReference type="InterPro" id="IPR036873">
    <property type="entry name" value="Rhodanese-like_dom_sf"/>
</dbReference>
<keyword evidence="3" id="KW-0788">Thiol protease</keyword>
<dbReference type="InterPro" id="IPR001394">
    <property type="entry name" value="Peptidase_C19_UCH"/>
</dbReference>
<keyword evidence="7" id="KW-1185">Reference proteome</keyword>
<feature type="compositionally biased region" description="Polar residues" evidence="4">
    <location>
        <begin position="257"/>
        <end position="269"/>
    </location>
</feature>
<feature type="region of interest" description="Disordered" evidence="4">
    <location>
        <begin position="1"/>
        <end position="46"/>
    </location>
</feature>
<dbReference type="Proteomes" id="UP000695007">
    <property type="component" value="Unplaced"/>
</dbReference>
<evidence type="ECO:0000256" key="1">
    <source>
        <dbReference type="ARBA" id="ARBA00000707"/>
    </source>
</evidence>